<proteinExistence type="predicted"/>
<accession>A0A3D8S6U2</accession>
<dbReference type="Proteomes" id="UP000256645">
    <property type="component" value="Unassembled WGS sequence"/>
</dbReference>
<dbReference type="PANTHER" id="PTHR43805">
    <property type="entry name" value="GLYCEROPHOSPHORYL DIESTER PHOSPHODIESTERASE"/>
    <property type="match status" value="1"/>
</dbReference>
<evidence type="ECO:0000313" key="2">
    <source>
        <dbReference type="EMBL" id="RDW82025.1"/>
    </source>
</evidence>
<dbReference type="PANTHER" id="PTHR43805:SF1">
    <property type="entry name" value="GP-PDE DOMAIN-CONTAINING PROTEIN"/>
    <property type="match status" value="1"/>
</dbReference>
<dbReference type="CDD" id="cd08570">
    <property type="entry name" value="GDPD_YPL206cp_fungi"/>
    <property type="match status" value="1"/>
</dbReference>
<dbReference type="AlphaFoldDB" id="A0A3D8S6U2"/>
<dbReference type="EMBL" id="PDLM01000003">
    <property type="protein sequence ID" value="RDW82025.1"/>
    <property type="molecule type" value="Genomic_DNA"/>
</dbReference>
<dbReference type="PROSITE" id="PS51704">
    <property type="entry name" value="GP_PDE"/>
    <property type="match status" value="1"/>
</dbReference>
<sequence length="314" mass="35452">MPQAIAHRGYKAVHPENTMGAFQGAVETGAHAIETDLHISKDGVVVLSHDDTLKRCFGKDEKVIDCDWSYLKTLKTLKQPSESMPRFLDLLEYLTTPGLEDIWLLLDIKLDNDPDHIMQLIASTLAEVTPSKPWKERIVLGCWASKYIPLCDQYLPGYQIAYIGWSIPYARNLLKVPGVCFNMMQQVLVGPNGKKFLQEVKDENRPIFVWTVNEPVWMKWSIKHEVDGVITDDPKKYLEVCDEYNGGKLNIPFRLCWMAFWINVLAAIGTVLAKGKLGTKVDVEMVKKRLQIISSEESGIEGDIVDEACEGGLK</sequence>
<dbReference type="SUPFAM" id="SSF51695">
    <property type="entry name" value="PLC-like phosphodiesterases"/>
    <property type="match status" value="1"/>
</dbReference>
<dbReference type="STRING" id="1849047.A0A3D8S6U2"/>
<gene>
    <name evidence="2" type="ORF">BP6252_03137</name>
</gene>
<keyword evidence="3" id="KW-1185">Reference proteome</keyword>
<dbReference type="GO" id="GO:0006629">
    <property type="term" value="P:lipid metabolic process"/>
    <property type="evidence" value="ECO:0007669"/>
    <property type="project" value="InterPro"/>
</dbReference>
<organism evidence="2 3">
    <name type="scientific">Coleophoma cylindrospora</name>
    <dbReference type="NCBI Taxonomy" id="1849047"/>
    <lineage>
        <taxon>Eukaryota</taxon>
        <taxon>Fungi</taxon>
        <taxon>Dikarya</taxon>
        <taxon>Ascomycota</taxon>
        <taxon>Pezizomycotina</taxon>
        <taxon>Leotiomycetes</taxon>
        <taxon>Helotiales</taxon>
        <taxon>Dermateaceae</taxon>
        <taxon>Coleophoma</taxon>
    </lineage>
</organism>
<protein>
    <recommendedName>
        <fullName evidence="1">GP-PDE domain-containing protein</fullName>
    </recommendedName>
</protein>
<evidence type="ECO:0000313" key="3">
    <source>
        <dbReference type="Proteomes" id="UP000256645"/>
    </source>
</evidence>
<dbReference type="Gene3D" id="3.20.20.190">
    <property type="entry name" value="Phosphatidylinositol (PI) phosphodiesterase"/>
    <property type="match status" value="1"/>
</dbReference>
<evidence type="ECO:0000259" key="1">
    <source>
        <dbReference type="PROSITE" id="PS51704"/>
    </source>
</evidence>
<feature type="domain" description="GP-PDE" evidence="1">
    <location>
        <begin position="2"/>
        <end position="241"/>
    </location>
</feature>
<dbReference type="Pfam" id="PF03009">
    <property type="entry name" value="GDPD"/>
    <property type="match status" value="1"/>
</dbReference>
<comment type="caution">
    <text evidence="2">The sequence shown here is derived from an EMBL/GenBank/DDBJ whole genome shotgun (WGS) entry which is preliminary data.</text>
</comment>
<dbReference type="InterPro" id="IPR017946">
    <property type="entry name" value="PLC-like_Pdiesterase_TIM-brl"/>
</dbReference>
<dbReference type="OrthoDB" id="1058301at2759"/>
<name>A0A3D8S6U2_9HELO</name>
<dbReference type="InterPro" id="IPR030395">
    <property type="entry name" value="GP_PDE_dom"/>
</dbReference>
<dbReference type="GO" id="GO:0008081">
    <property type="term" value="F:phosphoric diester hydrolase activity"/>
    <property type="evidence" value="ECO:0007669"/>
    <property type="project" value="InterPro"/>
</dbReference>
<reference evidence="2 3" key="1">
    <citation type="journal article" date="2018" name="IMA Fungus">
        <title>IMA Genome-F 9: Draft genome sequence of Annulohypoxylon stygium, Aspergillus mulundensis, Berkeleyomyces basicola (syn. Thielaviopsis basicola), Ceratocystis smalleyi, two Cercospora beticola strains, Coleophoma cylindrospora, Fusarium fracticaudum, Phialophora cf. hyalina, and Morchella septimelata.</title>
        <authorList>
            <person name="Wingfield B.D."/>
            <person name="Bills G.F."/>
            <person name="Dong Y."/>
            <person name="Huang W."/>
            <person name="Nel W.J."/>
            <person name="Swalarsk-Parry B.S."/>
            <person name="Vaghefi N."/>
            <person name="Wilken P.M."/>
            <person name="An Z."/>
            <person name="de Beer Z.W."/>
            <person name="De Vos L."/>
            <person name="Chen L."/>
            <person name="Duong T.A."/>
            <person name="Gao Y."/>
            <person name="Hammerbacher A."/>
            <person name="Kikkert J.R."/>
            <person name="Li Y."/>
            <person name="Li H."/>
            <person name="Li K."/>
            <person name="Li Q."/>
            <person name="Liu X."/>
            <person name="Ma X."/>
            <person name="Naidoo K."/>
            <person name="Pethybridge S.J."/>
            <person name="Sun J."/>
            <person name="Steenkamp E.T."/>
            <person name="van der Nest M.A."/>
            <person name="van Wyk S."/>
            <person name="Wingfield M.J."/>
            <person name="Xiong C."/>
            <person name="Yue Q."/>
            <person name="Zhang X."/>
        </authorList>
    </citation>
    <scope>NUCLEOTIDE SEQUENCE [LARGE SCALE GENOMIC DNA]</scope>
    <source>
        <strain evidence="2 3">BP6252</strain>
    </source>
</reference>